<gene>
    <name evidence="1" type="ORF">LIER_19194</name>
</gene>
<protein>
    <submittedName>
        <fullName evidence="1">Uncharacterized protein</fullName>
    </submittedName>
</protein>
<accession>A0AAV3QKQ7</accession>
<dbReference type="Proteomes" id="UP001454036">
    <property type="component" value="Unassembled WGS sequence"/>
</dbReference>
<organism evidence="1 2">
    <name type="scientific">Lithospermum erythrorhizon</name>
    <name type="common">Purple gromwell</name>
    <name type="synonym">Lithospermum officinale var. erythrorhizon</name>
    <dbReference type="NCBI Taxonomy" id="34254"/>
    <lineage>
        <taxon>Eukaryota</taxon>
        <taxon>Viridiplantae</taxon>
        <taxon>Streptophyta</taxon>
        <taxon>Embryophyta</taxon>
        <taxon>Tracheophyta</taxon>
        <taxon>Spermatophyta</taxon>
        <taxon>Magnoliopsida</taxon>
        <taxon>eudicotyledons</taxon>
        <taxon>Gunneridae</taxon>
        <taxon>Pentapetalae</taxon>
        <taxon>asterids</taxon>
        <taxon>lamiids</taxon>
        <taxon>Boraginales</taxon>
        <taxon>Boraginaceae</taxon>
        <taxon>Boraginoideae</taxon>
        <taxon>Lithospermeae</taxon>
        <taxon>Lithospermum</taxon>
    </lineage>
</organism>
<evidence type="ECO:0000313" key="1">
    <source>
        <dbReference type="EMBL" id="GAA0163295.1"/>
    </source>
</evidence>
<name>A0AAV3QKQ7_LITER</name>
<reference evidence="1 2" key="1">
    <citation type="submission" date="2024-01" db="EMBL/GenBank/DDBJ databases">
        <title>The complete chloroplast genome sequence of Lithospermum erythrorhizon: insights into the phylogenetic relationship among Boraginaceae species and the maternal lineages of purple gromwells.</title>
        <authorList>
            <person name="Okada T."/>
            <person name="Watanabe K."/>
        </authorList>
    </citation>
    <scope>NUCLEOTIDE SEQUENCE [LARGE SCALE GENOMIC DNA]</scope>
</reference>
<evidence type="ECO:0000313" key="2">
    <source>
        <dbReference type="Proteomes" id="UP001454036"/>
    </source>
</evidence>
<dbReference type="EMBL" id="BAABME010004708">
    <property type="protein sequence ID" value="GAA0163295.1"/>
    <property type="molecule type" value="Genomic_DNA"/>
</dbReference>
<keyword evidence="2" id="KW-1185">Reference proteome</keyword>
<proteinExistence type="predicted"/>
<comment type="caution">
    <text evidence="1">The sequence shown here is derived from an EMBL/GenBank/DDBJ whole genome shotgun (WGS) entry which is preliminary data.</text>
</comment>
<dbReference type="AlphaFoldDB" id="A0AAV3QKQ7"/>
<sequence>MAGNLSMAGKAQLIRSSIFGVQNFWCSIFPLSKYVISEVERRIRVFLWKGTTEGPYHDKVAWTTICSPFPERGRLLVDQVRPLPQSRYFVVVGDGRLASFWFENWASFGSIWDFLDEKERSYLQVPLDANLRTSISLYMPGLRRERMFGFGDVVRMVGSRKAVCWERREPRVLEFLRPNGCGITTIYLGMLLSLGCYFMSQNHLFFACELSTQVWRMVLQKLGQYRSTGEW</sequence>
<dbReference type="PANTHER" id="PTHR33116">
    <property type="entry name" value="REVERSE TRANSCRIPTASE ZINC-BINDING DOMAIN-CONTAINING PROTEIN-RELATED-RELATED"/>
    <property type="match status" value="1"/>
</dbReference>
<dbReference type="PANTHER" id="PTHR33116:SF84">
    <property type="entry name" value="RNA-DIRECTED DNA POLYMERASE"/>
    <property type="match status" value="1"/>
</dbReference>